<protein>
    <recommendedName>
        <fullName evidence="4">MARVEL domain-containing protein</fullName>
    </recommendedName>
</protein>
<keyword evidence="1" id="KW-1133">Transmembrane helix</keyword>
<dbReference type="OrthoDB" id="5366688at2759"/>
<dbReference type="GeneID" id="81383140"/>
<dbReference type="Proteomes" id="UP001147733">
    <property type="component" value="Unassembled WGS sequence"/>
</dbReference>
<feature type="transmembrane region" description="Helical" evidence="1">
    <location>
        <begin position="76"/>
        <end position="97"/>
    </location>
</feature>
<reference evidence="2" key="1">
    <citation type="submission" date="2022-11" db="EMBL/GenBank/DDBJ databases">
        <authorList>
            <person name="Petersen C."/>
        </authorList>
    </citation>
    <scope>NUCLEOTIDE SEQUENCE</scope>
    <source>
        <strain evidence="2">IBT 23319</strain>
    </source>
</reference>
<evidence type="ECO:0000313" key="3">
    <source>
        <dbReference type="Proteomes" id="UP001147733"/>
    </source>
</evidence>
<gene>
    <name evidence="2" type="ORF">N7469_005053</name>
</gene>
<proteinExistence type="predicted"/>
<feature type="transmembrane region" description="Helical" evidence="1">
    <location>
        <begin position="156"/>
        <end position="180"/>
    </location>
</feature>
<evidence type="ECO:0000256" key="1">
    <source>
        <dbReference type="SAM" id="Phobius"/>
    </source>
</evidence>
<keyword evidence="3" id="KW-1185">Reference proteome</keyword>
<organism evidence="2 3">
    <name type="scientific">Penicillium citrinum</name>
    <dbReference type="NCBI Taxonomy" id="5077"/>
    <lineage>
        <taxon>Eukaryota</taxon>
        <taxon>Fungi</taxon>
        <taxon>Dikarya</taxon>
        <taxon>Ascomycota</taxon>
        <taxon>Pezizomycotina</taxon>
        <taxon>Eurotiomycetes</taxon>
        <taxon>Eurotiomycetidae</taxon>
        <taxon>Eurotiales</taxon>
        <taxon>Aspergillaceae</taxon>
        <taxon>Penicillium</taxon>
    </lineage>
</organism>
<reference evidence="2" key="2">
    <citation type="journal article" date="2023" name="IMA Fungus">
        <title>Comparative genomic study of the Penicillium genus elucidates a diverse pangenome and 15 lateral gene transfer events.</title>
        <authorList>
            <person name="Petersen C."/>
            <person name="Sorensen T."/>
            <person name="Nielsen M.R."/>
            <person name="Sondergaard T.E."/>
            <person name="Sorensen J.L."/>
            <person name="Fitzpatrick D.A."/>
            <person name="Frisvad J.C."/>
            <person name="Nielsen K.L."/>
        </authorList>
    </citation>
    <scope>NUCLEOTIDE SEQUENCE</scope>
    <source>
        <strain evidence="2">IBT 23319</strain>
    </source>
</reference>
<dbReference type="AlphaFoldDB" id="A0A9W9TNZ6"/>
<evidence type="ECO:0008006" key="4">
    <source>
        <dbReference type="Google" id="ProtNLM"/>
    </source>
</evidence>
<keyword evidence="1" id="KW-0812">Transmembrane</keyword>
<name>A0A9W9TNZ6_PENCI</name>
<feature type="transmembrane region" description="Helical" evidence="1">
    <location>
        <begin position="47"/>
        <end position="70"/>
    </location>
</feature>
<sequence length="190" mass="20431">MGGRYGALGATFQLARIFQVCSLIAIIGMTAKFISSIVSNNATPPNILIATISVTTITVVYCIISAILFFDDILPFLPSAAADFLVLIALIVVAVIMGKPLSYLKCSTLSELGFKDATVYAFSSKLSGYIAEINGKIGYQSWIGASKAICLETKAIWGLSIALCILFFFSTICSICLWRQKKSMVAAEEK</sequence>
<comment type="caution">
    <text evidence="2">The sequence shown here is derived from an EMBL/GenBank/DDBJ whole genome shotgun (WGS) entry which is preliminary data.</text>
</comment>
<keyword evidence="1" id="KW-0472">Membrane</keyword>
<evidence type="ECO:0000313" key="2">
    <source>
        <dbReference type="EMBL" id="KAJ5233287.1"/>
    </source>
</evidence>
<dbReference type="RefSeq" id="XP_056500787.1">
    <property type="nucleotide sequence ID" value="XM_056643973.1"/>
</dbReference>
<dbReference type="EMBL" id="JAPQKT010000004">
    <property type="protein sequence ID" value="KAJ5233287.1"/>
    <property type="molecule type" value="Genomic_DNA"/>
</dbReference>
<accession>A0A9W9TNZ6</accession>